<comment type="caution">
    <text evidence="2">The sequence shown here is derived from an EMBL/GenBank/DDBJ whole genome shotgun (WGS) entry which is preliminary data.</text>
</comment>
<gene>
    <name evidence="2" type="ORF">COV53_02055</name>
</gene>
<protein>
    <recommendedName>
        <fullName evidence="1">Glycosyltransferase 2-like domain-containing protein</fullName>
    </recommendedName>
</protein>
<feature type="domain" description="Glycosyltransferase 2-like" evidence="1">
    <location>
        <begin position="3"/>
        <end position="169"/>
    </location>
</feature>
<dbReference type="EMBL" id="PCWS01000046">
    <property type="protein sequence ID" value="PIR08624.1"/>
    <property type="molecule type" value="Genomic_DNA"/>
</dbReference>
<evidence type="ECO:0000313" key="3">
    <source>
        <dbReference type="Proteomes" id="UP000230707"/>
    </source>
</evidence>
<dbReference type="Proteomes" id="UP000230707">
    <property type="component" value="Unassembled WGS sequence"/>
</dbReference>
<dbReference type="AlphaFoldDB" id="A0A2H0NIB0"/>
<dbReference type="PANTHER" id="PTHR43685">
    <property type="entry name" value="GLYCOSYLTRANSFERASE"/>
    <property type="match status" value="1"/>
</dbReference>
<dbReference type="InterPro" id="IPR001173">
    <property type="entry name" value="Glyco_trans_2-like"/>
</dbReference>
<organism evidence="2 3">
    <name type="scientific">Candidatus Gottesmanbacteria bacterium CG11_big_fil_rev_8_21_14_0_20_37_11</name>
    <dbReference type="NCBI Taxonomy" id="1974575"/>
    <lineage>
        <taxon>Bacteria</taxon>
        <taxon>Candidatus Gottesmaniibacteriota</taxon>
    </lineage>
</organism>
<dbReference type="PANTHER" id="PTHR43685:SF2">
    <property type="entry name" value="GLYCOSYLTRANSFERASE 2-LIKE DOMAIN-CONTAINING PROTEIN"/>
    <property type="match status" value="1"/>
</dbReference>
<reference evidence="2 3" key="1">
    <citation type="submission" date="2017-09" db="EMBL/GenBank/DDBJ databases">
        <title>Depth-based differentiation of microbial function through sediment-hosted aquifers and enrichment of novel symbionts in the deep terrestrial subsurface.</title>
        <authorList>
            <person name="Probst A.J."/>
            <person name="Ladd B."/>
            <person name="Jarett J.K."/>
            <person name="Geller-Mcgrath D.E."/>
            <person name="Sieber C.M."/>
            <person name="Emerson J.B."/>
            <person name="Anantharaman K."/>
            <person name="Thomas B.C."/>
            <person name="Malmstrom R."/>
            <person name="Stieglmeier M."/>
            <person name="Klingl A."/>
            <person name="Woyke T."/>
            <person name="Ryan C.M."/>
            <person name="Banfield J.F."/>
        </authorList>
    </citation>
    <scope>NUCLEOTIDE SEQUENCE [LARGE SCALE GENOMIC DNA]</scope>
    <source>
        <strain evidence="2">CG11_big_fil_rev_8_21_14_0_20_37_11</strain>
    </source>
</reference>
<dbReference type="InterPro" id="IPR029044">
    <property type="entry name" value="Nucleotide-diphossugar_trans"/>
</dbReference>
<dbReference type="SUPFAM" id="SSF53448">
    <property type="entry name" value="Nucleotide-diphospho-sugar transferases"/>
    <property type="match status" value="1"/>
</dbReference>
<dbReference type="Pfam" id="PF00535">
    <property type="entry name" value="Glycos_transf_2"/>
    <property type="match status" value="1"/>
</dbReference>
<proteinExistence type="predicted"/>
<dbReference type="InterPro" id="IPR050834">
    <property type="entry name" value="Glycosyltransf_2"/>
</dbReference>
<evidence type="ECO:0000313" key="2">
    <source>
        <dbReference type="EMBL" id="PIR08624.1"/>
    </source>
</evidence>
<accession>A0A2H0NIB0</accession>
<name>A0A2H0NIB0_9BACT</name>
<dbReference type="Gene3D" id="3.90.550.10">
    <property type="entry name" value="Spore Coat Polysaccharide Biosynthesis Protein SpsA, Chain A"/>
    <property type="match status" value="1"/>
</dbReference>
<sequence>MVSIIIPFYNEESILNCLFSLIKQSYSPLEIILVNDGSENIASLKSQISDLKSKGILIRLLNQNHQGPAKARNLGAGRATGDILVFVDADMEFDGDFIYDLVTPIKEGRTIGTFSKEEYLQNKDNIWAVCWNVNRYLTNGWQIDDQVYERVLPIYYPDKQVVFRAILKKQFDKIGGFDNTGYTDDWTLSRKLNKEATAVKGARYCHRNPDSLGEIYLQSKWIGKSEYLTRNITRKIFNLFRYSFPISLSVGLFISLKYKIPQFVIFKIIYDFGISVSIYKSLINIGKLYK</sequence>
<evidence type="ECO:0000259" key="1">
    <source>
        <dbReference type="Pfam" id="PF00535"/>
    </source>
</evidence>
<dbReference type="CDD" id="cd00761">
    <property type="entry name" value="Glyco_tranf_GTA_type"/>
    <property type="match status" value="1"/>
</dbReference>